<feature type="transmembrane region" description="Helical" evidence="6">
    <location>
        <begin position="308"/>
        <end position="332"/>
    </location>
</feature>
<dbReference type="PANTHER" id="PTHR11654">
    <property type="entry name" value="OLIGOPEPTIDE TRANSPORTER-RELATED"/>
    <property type="match status" value="1"/>
</dbReference>
<protein>
    <recommendedName>
        <fullName evidence="9">Major facilitator superfamily (MFS) profile domain-containing protein</fullName>
    </recommendedName>
</protein>
<evidence type="ECO:0000256" key="1">
    <source>
        <dbReference type="ARBA" id="ARBA00004141"/>
    </source>
</evidence>
<evidence type="ECO:0000313" key="7">
    <source>
        <dbReference type="EMBL" id="RRT47010.1"/>
    </source>
</evidence>
<evidence type="ECO:0000256" key="3">
    <source>
        <dbReference type="ARBA" id="ARBA00022692"/>
    </source>
</evidence>
<evidence type="ECO:0000313" key="8">
    <source>
        <dbReference type="Proteomes" id="UP000287651"/>
    </source>
</evidence>
<evidence type="ECO:0000256" key="4">
    <source>
        <dbReference type="ARBA" id="ARBA00022989"/>
    </source>
</evidence>
<gene>
    <name evidence="7" type="ORF">B296_00012570</name>
</gene>
<feature type="transmembrane region" description="Helical" evidence="6">
    <location>
        <begin position="224"/>
        <end position="245"/>
    </location>
</feature>
<dbReference type="Gene3D" id="1.20.1250.20">
    <property type="entry name" value="MFS general substrate transporter like domains"/>
    <property type="match status" value="2"/>
</dbReference>
<feature type="transmembrane region" description="Helical" evidence="6">
    <location>
        <begin position="143"/>
        <end position="161"/>
    </location>
</feature>
<dbReference type="GO" id="GO:0022857">
    <property type="term" value="F:transmembrane transporter activity"/>
    <property type="evidence" value="ECO:0007669"/>
    <property type="project" value="InterPro"/>
</dbReference>
<reference evidence="7 8" key="1">
    <citation type="journal article" date="2014" name="Agronomy (Basel)">
        <title>A Draft Genome Sequence for Ensete ventricosum, the Drought-Tolerant Tree Against Hunger.</title>
        <authorList>
            <person name="Harrison J."/>
            <person name="Moore K.A."/>
            <person name="Paszkiewicz K."/>
            <person name="Jones T."/>
            <person name="Grant M."/>
            <person name="Ambacheew D."/>
            <person name="Muzemil S."/>
            <person name="Studholme D.J."/>
        </authorList>
    </citation>
    <scope>NUCLEOTIDE SEQUENCE [LARGE SCALE GENOMIC DNA]</scope>
</reference>
<dbReference type="Proteomes" id="UP000287651">
    <property type="component" value="Unassembled WGS sequence"/>
</dbReference>
<accession>A0A426Y5W1</accession>
<dbReference type="EMBL" id="AMZH03014810">
    <property type="protein sequence ID" value="RRT47010.1"/>
    <property type="molecule type" value="Genomic_DNA"/>
</dbReference>
<dbReference type="AlphaFoldDB" id="A0A426Y5W1"/>
<evidence type="ECO:0000256" key="5">
    <source>
        <dbReference type="ARBA" id="ARBA00023136"/>
    </source>
</evidence>
<keyword evidence="4 6" id="KW-1133">Transmembrane helix</keyword>
<feature type="transmembrane region" description="Helical" evidence="6">
    <location>
        <begin position="182"/>
        <end position="204"/>
    </location>
</feature>
<dbReference type="GO" id="GO:0016020">
    <property type="term" value="C:membrane"/>
    <property type="evidence" value="ECO:0007669"/>
    <property type="project" value="UniProtKB-SubCell"/>
</dbReference>
<comment type="subcellular location">
    <subcellularLocation>
        <location evidence="1">Membrane</location>
        <topology evidence="1">Multi-pass membrane protein</topology>
    </subcellularLocation>
</comment>
<dbReference type="InterPro" id="IPR000109">
    <property type="entry name" value="POT_fam"/>
</dbReference>
<dbReference type="InterPro" id="IPR036259">
    <property type="entry name" value="MFS_trans_sf"/>
</dbReference>
<evidence type="ECO:0000256" key="2">
    <source>
        <dbReference type="ARBA" id="ARBA00005982"/>
    </source>
</evidence>
<evidence type="ECO:0000256" key="6">
    <source>
        <dbReference type="SAM" id="Phobius"/>
    </source>
</evidence>
<keyword evidence="3 6" id="KW-0812">Transmembrane</keyword>
<feature type="transmembrane region" description="Helical" evidence="6">
    <location>
        <begin position="352"/>
        <end position="371"/>
    </location>
</feature>
<comment type="caution">
    <text evidence="7">The sequence shown here is derived from an EMBL/GenBank/DDBJ whole genome shotgun (WGS) entry which is preliminary data.</text>
</comment>
<proteinExistence type="inferred from homology"/>
<evidence type="ECO:0008006" key="9">
    <source>
        <dbReference type="Google" id="ProtNLM"/>
    </source>
</evidence>
<sequence>MLTLSSALPSFHPANCGGAVDQVACTPRPAQVAFFYASLYLVALAEGGHKPSVQAFAADQFDQTDPKESIARSAFFNWWCFAVYCGILVGFVVVSYVQDNLGEPLPPTSPRHWLHWRGPELKQTQNTGLWACSVGDVEEAKSLLRLFPTWATCLIYAAVINQPSTLFTKQASILDRSISKNFRVPPAALLTLTGAFAAAFIPIYDRLLVPAARRFTGRPSGITMLQRIGVGMVISLISIVVAALVETKRLRTAREFGLVDQPEATIPMSIWWMVPRYVLTGVADSFSLTGLQEFFYGQVPHALRSLGVALYLSIFGVGNFIDGFMISAVNKITGGMGESWFSNNLNRAHLDYFYWLLAGLGVLELVLYLRFAQAYVYKKDRHSLA</sequence>
<keyword evidence="5 6" id="KW-0472">Membrane</keyword>
<dbReference type="Pfam" id="PF00854">
    <property type="entry name" value="PTR2"/>
    <property type="match status" value="2"/>
</dbReference>
<dbReference type="SUPFAM" id="SSF103473">
    <property type="entry name" value="MFS general substrate transporter"/>
    <property type="match status" value="1"/>
</dbReference>
<feature type="transmembrane region" description="Helical" evidence="6">
    <location>
        <begin position="76"/>
        <end position="97"/>
    </location>
</feature>
<name>A0A426Y5W1_ENSVE</name>
<organism evidence="7 8">
    <name type="scientific">Ensete ventricosum</name>
    <name type="common">Abyssinian banana</name>
    <name type="synonym">Musa ensete</name>
    <dbReference type="NCBI Taxonomy" id="4639"/>
    <lineage>
        <taxon>Eukaryota</taxon>
        <taxon>Viridiplantae</taxon>
        <taxon>Streptophyta</taxon>
        <taxon>Embryophyta</taxon>
        <taxon>Tracheophyta</taxon>
        <taxon>Spermatophyta</taxon>
        <taxon>Magnoliopsida</taxon>
        <taxon>Liliopsida</taxon>
        <taxon>Zingiberales</taxon>
        <taxon>Musaceae</taxon>
        <taxon>Ensete</taxon>
    </lineage>
</organism>
<comment type="similarity">
    <text evidence="2">Belongs to the major facilitator superfamily. Proton-dependent oligopeptide transporter (POT/PTR) (TC 2.A.17) family.</text>
</comment>